<gene>
    <name evidence="10" type="ORF">FHG71_15715</name>
</gene>
<dbReference type="Gene3D" id="3.30.565.10">
    <property type="entry name" value="Histidine kinase-like ATPase, C-terminal domain"/>
    <property type="match status" value="1"/>
</dbReference>
<dbReference type="Pfam" id="PF00512">
    <property type="entry name" value="HisKA"/>
    <property type="match status" value="1"/>
</dbReference>
<dbReference type="InterPro" id="IPR036097">
    <property type="entry name" value="HisK_dim/P_sf"/>
</dbReference>
<dbReference type="Gene3D" id="1.10.287.130">
    <property type="match status" value="1"/>
</dbReference>
<evidence type="ECO:0000256" key="4">
    <source>
        <dbReference type="PROSITE-ProRule" id="PRU00169"/>
    </source>
</evidence>
<feature type="domain" description="PAC" evidence="9">
    <location>
        <begin position="140"/>
        <end position="194"/>
    </location>
</feature>
<dbReference type="CDD" id="cd00130">
    <property type="entry name" value="PAS"/>
    <property type="match status" value="1"/>
</dbReference>
<dbReference type="GO" id="GO:0000155">
    <property type="term" value="F:phosphorelay sensor kinase activity"/>
    <property type="evidence" value="ECO:0007669"/>
    <property type="project" value="InterPro"/>
</dbReference>
<dbReference type="SMART" id="SM00387">
    <property type="entry name" value="HATPase_c"/>
    <property type="match status" value="1"/>
</dbReference>
<feature type="modified residue" description="4-aspartylphosphate" evidence="4">
    <location>
        <position position="506"/>
    </location>
</feature>
<dbReference type="RefSeq" id="WP_139082652.1">
    <property type="nucleotide sequence ID" value="NZ_VDFV01000029.1"/>
</dbReference>
<dbReference type="InterPro" id="IPR004358">
    <property type="entry name" value="Sig_transdc_His_kin-like_C"/>
</dbReference>
<name>A0A5C4NCY6_9RHOB</name>
<dbReference type="InterPro" id="IPR035965">
    <property type="entry name" value="PAS-like_dom_sf"/>
</dbReference>
<evidence type="ECO:0000259" key="8">
    <source>
        <dbReference type="PROSITE" id="PS50112"/>
    </source>
</evidence>
<accession>A0A5C4NCY6</accession>
<evidence type="ECO:0000256" key="5">
    <source>
        <dbReference type="SAM" id="MobiDB-lite"/>
    </source>
</evidence>
<evidence type="ECO:0000259" key="9">
    <source>
        <dbReference type="PROSITE" id="PS50113"/>
    </source>
</evidence>
<dbReference type="SMART" id="SM00086">
    <property type="entry name" value="PAC"/>
    <property type="match status" value="1"/>
</dbReference>
<dbReference type="InterPro" id="IPR000700">
    <property type="entry name" value="PAS-assoc_C"/>
</dbReference>
<dbReference type="AlphaFoldDB" id="A0A5C4NCY6"/>
<dbReference type="InterPro" id="IPR036890">
    <property type="entry name" value="HATPase_C_sf"/>
</dbReference>
<keyword evidence="11" id="KW-1185">Reference proteome</keyword>
<dbReference type="Pfam" id="PF00072">
    <property type="entry name" value="Response_reg"/>
    <property type="match status" value="1"/>
</dbReference>
<feature type="compositionally biased region" description="Gly residues" evidence="5">
    <location>
        <begin position="19"/>
        <end position="29"/>
    </location>
</feature>
<dbReference type="PROSITE" id="PS50113">
    <property type="entry name" value="PAC"/>
    <property type="match status" value="1"/>
</dbReference>
<dbReference type="OrthoDB" id="9796100at2"/>
<dbReference type="PROSITE" id="PS50109">
    <property type="entry name" value="HIS_KIN"/>
    <property type="match status" value="1"/>
</dbReference>
<comment type="caution">
    <text evidence="10">The sequence shown here is derived from an EMBL/GenBank/DDBJ whole genome shotgun (WGS) entry which is preliminary data.</text>
</comment>
<dbReference type="InterPro" id="IPR001610">
    <property type="entry name" value="PAC"/>
</dbReference>
<feature type="domain" description="Histidine kinase" evidence="6">
    <location>
        <begin position="207"/>
        <end position="427"/>
    </location>
</feature>
<dbReference type="InterPro" id="IPR005467">
    <property type="entry name" value="His_kinase_dom"/>
</dbReference>
<dbReference type="PROSITE" id="PS50110">
    <property type="entry name" value="RESPONSE_REGULATORY"/>
    <property type="match status" value="1"/>
</dbReference>
<evidence type="ECO:0000259" key="6">
    <source>
        <dbReference type="PROSITE" id="PS50109"/>
    </source>
</evidence>
<dbReference type="InterPro" id="IPR003661">
    <property type="entry name" value="HisK_dim/P_dom"/>
</dbReference>
<sequence>MSADEQDDLGASAGRVEFEGGGPGAGGSAGIPAGDALADDSAMLAGRHQGRHWRESTITDDDLSKRGGPFFAAVEMTRMPMILTDPRQPDNPIVFANKAFLDLTGYEEQEVLGRNCRFLQGPKTDRDTVSVLRDAVKAHEPVSLEILNYKRDGTPFWNAVFIGPVHNPQGELLYFFASQLDVTRRRASEDSFRQAQKMEAVGQLTAGLAHDFNNLLTAIAGNLERLQARLEQPDLRRRLDVIQIAADRAAHLTRQLLAFARKTALDPKPIDLSDAVLGFVDLLETTAGSGVELRLDLRRRLPACLVDRTHLESALLNAVANARDAMPKGGEITIATSRLHLNGDALSRELPSGDYVVLEVRDEGEGMPPSVVARAAEPFFTTKSQGKGTGLGLAMVHGFLQQSRGRLEIESEVGRGTTIRMILPAHMAASEVETRGELVEPAKLAPRLSAENSKLVLVVEDNEDIMALARETLEEMGHRVLTATSGDEALRLLHREGNRVDLLFTDLIMPGNVNGLGLASELRARAPEVPVLLTTGYNEELAQGTRVPGMDVLAKPYRRAELMDRVRGALARHGEGTKRRRASDFGPAQE</sequence>
<dbReference type="Gene3D" id="3.30.450.20">
    <property type="entry name" value="PAS domain"/>
    <property type="match status" value="1"/>
</dbReference>
<dbReference type="PANTHER" id="PTHR43065:SF42">
    <property type="entry name" value="TWO-COMPONENT SENSOR PPRA"/>
    <property type="match status" value="1"/>
</dbReference>
<dbReference type="Pfam" id="PF13426">
    <property type="entry name" value="PAS_9"/>
    <property type="match status" value="1"/>
</dbReference>
<evidence type="ECO:0000313" key="10">
    <source>
        <dbReference type="EMBL" id="TNC67209.1"/>
    </source>
</evidence>
<dbReference type="SMART" id="SM00448">
    <property type="entry name" value="REC"/>
    <property type="match status" value="1"/>
</dbReference>
<dbReference type="PRINTS" id="PR00344">
    <property type="entry name" value="BCTRLSENSOR"/>
</dbReference>
<dbReference type="EMBL" id="VDFV01000029">
    <property type="protein sequence ID" value="TNC67209.1"/>
    <property type="molecule type" value="Genomic_DNA"/>
</dbReference>
<dbReference type="InterPro" id="IPR000014">
    <property type="entry name" value="PAS"/>
</dbReference>
<feature type="region of interest" description="Disordered" evidence="5">
    <location>
        <begin position="1"/>
        <end position="34"/>
    </location>
</feature>
<dbReference type="Proteomes" id="UP000305709">
    <property type="component" value="Unassembled WGS sequence"/>
</dbReference>
<keyword evidence="3 4" id="KW-0597">Phosphoprotein</keyword>
<dbReference type="SMART" id="SM00388">
    <property type="entry name" value="HisKA"/>
    <property type="match status" value="1"/>
</dbReference>
<protein>
    <recommendedName>
        <fullName evidence="2">histidine kinase</fullName>
        <ecNumber evidence="2">2.7.13.3</ecNumber>
    </recommendedName>
</protein>
<organism evidence="10 11">
    <name type="scientific">Rubellimicrobium roseum</name>
    <dbReference type="NCBI Taxonomy" id="687525"/>
    <lineage>
        <taxon>Bacteria</taxon>
        <taxon>Pseudomonadati</taxon>
        <taxon>Pseudomonadota</taxon>
        <taxon>Alphaproteobacteria</taxon>
        <taxon>Rhodobacterales</taxon>
        <taxon>Roseobacteraceae</taxon>
        <taxon>Rubellimicrobium</taxon>
    </lineage>
</organism>
<reference evidence="10 11" key="1">
    <citation type="submission" date="2019-06" db="EMBL/GenBank/DDBJ databases">
        <authorList>
            <person name="Jiang L."/>
        </authorList>
    </citation>
    <scope>NUCLEOTIDE SEQUENCE [LARGE SCALE GENOMIC DNA]</scope>
    <source>
        <strain evidence="10 11">YIM 48858</strain>
    </source>
</reference>
<dbReference type="InterPro" id="IPR003594">
    <property type="entry name" value="HATPase_dom"/>
</dbReference>
<evidence type="ECO:0000259" key="7">
    <source>
        <dbReference type="PROSITE" id="PS50110"/>
    </source>
</evidence>
<dbReference type="SUPFAM" id="SSF55874">
    <property type="entry name" value="ATPase domain of HSP90 chaperone/DNA topoisomerase II/histidine kinase"/>
    <property type="match status" value="1"/>
</dbReference>
<dbReference type="SUPFAM" id="SSF47384">
    <property type="entry name" value="Homodimeric domain of signal transducing histidine kinase"/>
    <property type="match status" value="1"/>
</dbReference>
<dbReference type="SUPFAM" id="SSF55785">
    <property type="entry name" value="PYP-like sensor domain (PAS domain)"/>
    <property type="match status" value="1"/>
</dbReference>
<evidence type="ECO:0000256" key="1">
    <source>
        <dbReference type="ARBA" id="ARBA00000085"/>
    </source>
</evidence>
<feature type="domain" description="PAS" evidence="8">
    <location>
        <begin position="73"/>
        <end position="139"/>
    </location>
</feature>
<comment type="catalytic activity">
    <reaction evidence="1">
        <text>ATP + protein L-histidine = ADP + protein N-phospho-L-histidine.</text>
        <dbReference type="EC" id="2.7.13.3"/>
    </reaction>
</comment>
<evidence type="ECO:0000256" key="2">
    <source>
        <dbReference type="ARBA" id="ARBA00012438"/>
    </source>
</evidence>
<evidence type="ECO:0000313" key="11">
    <source>
        <dbReference type="Proteomes" id="UP000305709"/>
    </source>
</evidence>
<dbReference type="NCBIfam" id="TIGR00229">
    <property type="entry name" value="sensory_box"/>
    <property type="match status" value="1"/>
</dbReference>
<proteinExistence type="predicted"/>
<dbReference type="CDD" id="cd00082">
    <property type="entry name" value="HisKA"/>
    <property type="match status" value="1"/>
</dbReference>
<evidence type="ECO:0000256" key="3">
    <source>
        <dbReference type="ARBA" id="ARBA00022553"/>
    </source>
</evidence>
<feature type="region of interest" description="Disordered" evidence="5">
    <location>
        <begin position="570"/>
        <end position="590"/>
    </location>
</feature>
<dbReference type="PANTHER" id="PTHR43065">
    <property type="entry name" value="SENSOR HISTIDINE KINASE"/>
    <property type="match status" value="1"/>
</dbReference>
<dbReference type="InterPro" id="IPR001789">
    <property type="entry name" value="Sig_transdc_resp-reg_receiver"/>
</dbReference>
<dbReference type="InterPro" id="IPR011006">
    <property type="entry name" value="CheY-like_superfamily"/>
</dbReference>
<dbReference type="SUPFAM" id="SSF52172">
    <property type="entry name" value="CheY-like"/>
    <property type="match status" value="1"/>
</dbReference>
<dbReference type="NCBIfam" id="NF010076">
    <property type="entry name" value="PRK13557.1"/>
    <property type="match status" value="1"/>
</dbReference>
<dbReference type="Gene3D" id="3.40.50.2300">
    <property type="match status" value="1"/>
</dbReference>
<feature type="domain" description="Response regulatory" evidence="7">
    <location>
        <begin position="455"/>
        <end position="570"/>
    </location>
</feature>
<dbReference type="Pfam" id="PF02518">
    <property type="entry name" value="HATPase_c"/>
    <property type="match status" value="1"/>
</dbReference>
<dbReference type="EC" id="2.7.13.3" evidence="2"/>
<dbReference type="PROSITE" id="PS50112">
    <property type="entry name" value="PAS"/>
    <property type="match status" value="1"/>
</dbReference>